<feature type="region of interest" description="Disordered" evidence="1">
    <location>
        <begin position="102"/>
        <end position="134"/>
    </location>
</feature>
<gene>
    <name evidence="2" type="ORF">F9B16_18315</name>
</gene>
<accession>A0A6L3VUP1</accession>
<comment type="caution">
    <text evidence="2">The sequence shown here is derived from an EMBL/GenBank/DDBJ whole genome shotgun (WGS) entry which is preliminary data.</text>
</comment>
<keyword evidence="3" id="KW-1185">Reference proteome</keyword>
<feature type="compositionally biased region" description="Basic and acidic residues" evidence="1">
    <location>
        <begin position="247"/>
        <end position="258"/>
    </location>
</feature>
<name>A0A6L3VUP1_9ACTN</name>
<feature type="compositionally biased region" description="Basic and acidic residues" evidence="1">
    <location>
        <begin position="116"/>
        <end position="134"/>
    </location>
</feature>
<evidence type="ECO:0000313" key="3">
    <source>
        <dbReference type="Proteomes" id="UP000483004"/>
    </source>
</evidence>
<dbReference type="RefSeq" id="WP_151541300.1">
    <property type="nucleotide sequence ID" value="NZ_WBMR01000047.1"/>
</dbReference>
<evidence type="ECO:0000256" key="1">
    <source>
        <dbReference type="SAM" id="MobiDB-lite"/>
    </source>
</evidence>
<feature type="region of interest" description="Disordered" evidence="1">
    <location>
        <begin position="1"/>
        <end position="41"/>
    </location>
</feature>
<reference evidence="2 3" key="1">
    <citation type="submission" date="2019-09" db="EMBL/GenBank/DDBJ databases">
        <title>Actinomadura physcomitrii sp. nov., a novel actinomycete isolated from moss [Physcomitrium sphaericum (Ludw) Fuernr].</title>
        <authorList>
            <person name="Liu C."/>
            <person name="Zhuang X."/>
        </authorList>
    </citation>
    <scope>NUCLEOTIDE SEQUENCE [LARGE SCALE GENOMIC DNA]</scope>
    <source>
        <strain evidence="2 3">CYP1-1B</strain>
    </source>
</reference>
<feature type="compositionally biased region" description="Pro residues" evidence="1">
    <location>
        <begin position="463"/>
        <end position="476"/>
    </location>
</feature>
<feature type="region of interest" description="Disordered" evidence="1">
    <location>
        <begin position="150"/>
        <end position="282"/>
    </location>
</feature>
<feature type="region of interest" description="Disordered" evidence="1">
    <location>
        <begin position="399"/>
        <end position="482"/>
    </location>
</feature>
<feature type="compositionally biased region" description="Basic and acidic residues" evidence="1">
    <location>
        <begin position="445"/>
        <end position="462"/>
    </location>
</feature>
<evidence type="ECO:0000313" key="2">
    <source>
        <dbReference type="EMBL" id="KAB2380133.1"/>
    </source>
</evidence>
<feature type="compositionally biased region" description="Basic and acidic residues" evidence="1">
    <location>
        <begin position="218"/>
        <end position="240"/>
    </location>
</feature>
<feature type="compositionally biased region" description="Basic and acidic residues" evidence="1">
    <location>
        <begin position="164"/>
        <end position="188"/>
    </location>
</feature>
<proteinExistence type="predicted"/>
<sequence>MDLPRFSEFSEPERLPKPKAAEIPAPRGADNVAEQEVEERSLADAVRAEELARVARDAQDACDDVVAEFGEPVSRAEAEGEDQDAAELRDLKAAFSREVAAWEVPGSPEGGPSSSFEERAEQCARRDADLQMARREERAESLRLFKKEASDALDAQEQSQLEALSRRDEPERLREDEAEVKEAFDRGRAKLAGDGCEGSGVETVADPFSELNDCYQKAADEERRSREAPEKATRERKDAVLESFGRSADDAEADRRPPSDLAPELAPDPASEPAPDGEGAPGFVERAKSAIMFRAITYAMDGIAPGAGATARYLKTIWETGEALTGDGPVRITIPIGDDLGVTLADSGRGLRLRFDVAFGDLPSIGPEGTPTTGKSRADATVPDVGAIAISVKTGEWRNATEPPRRAKPAVPEVERPGGTARWYGPGEAPTPGAPAAEPANTVETRPETFGEFREPWSERPHLPIPGRPDQGPPEPGAAAESAFVSEVRPDAVVGLDLAEFLVVVVYADIRNLHGHDLAVYGLNLARQALHRRLFDTRRPKSMRTSAQWLRRIGVVILYDRVLGLAVYIDVDLRTHEPSCKNIGVLTTDVVPPLA</sequence>
<feature type="compositionally biased region" description="Low complexity" evidence="1">
    <location>
        <begin position="105"/>
        <end position="115"/>
    </location>
</feature>
<dbReference type="AlphaFoldDB" id="A0A6L3VUP1"/>
<organism evidence="2 3">
    <name type="scientific">Actinomadura montaniterrae</name>
    <dbReference type="NCBI Taxonomy" id="1803903"/>
    <lineage>
        <taxon>Bacteria</taxon>
        <taxon>Bacillati</taxon>
        <taxon>Actinomycetota</taxon>
        <taxon>Actinomycetes</taxon>
        <taxon>Streptosporangiales</taxon>
        <taxon>Thermomonosporaceae</taxon>
        <taxon>Actinomadura</taxon>
    </lineage>
</organism>
<protein>
    <submittedName>
        <fullName evidence="2">Uncharacterized protein</fullName>
    </submittedName>
</protein>
<feature type="compositionally biased region" description="Low complexity" evidence="1">
    <location>
        <begin position="425"/>
        <end position="440"/>
    </location>
</feature>
<dbReference type="Proteomes" id="UP000483004">
    <property type="component" value="Unassembled WGS sequence"/>
</dbReference>
<feature type="compositionally biased region" description="Basic and acidic residues" evidence="1">
    <location>
        <begin position="11"/>
        <end position="20"/>
    </location>
</feature>
<dbReference type="EMBL" id="WBMR01000047">
    <property type="protein sequence ID" value="KAB2380133.1"/>
    <property type="molecule type" value="Genomic_DNA"/>
</dbReference>
<dbReference type="OrthoDB" id="9826509at2"/>